<dbReference type="Pfam" id="PF18050">
    <property type="entry name" value="Cyclophil_like2"/>
    <property type="match status" value="1"/>
</dbReference>
<organism evidence="2 3">
    <name type="scientific">Bradyrhizobium diazoefficiens (strain JCM 10833 / BCRC 13528 / IAM 13628 / NBRC 14792 / USDA 110)</name>
    <dbReference type="NCBI Taxonomy" id="224911"/>
    <lineage>
        <taxon>Bacteria</taxon>
        <taxon>Pseudomonadati</taxon>
        <taxon>Pseudomonadota</taxon>
        <taxon>Alphaproteobacteria</taxon>
        <taxon>Hyphomicrobiales</taxon>
        <taxon>Nitrobacteraceae</taxon>
        <taxon>Bradyrhizobium</taxon>
    </lineage>
</organism>
<dbReference type="PATRIC" id="fig|224911.5.peg.6682"/>
<dbReference type="eggNOG" id="COG4925">
    <property type="taxonomic scope" value="Bacteria"/>
</dbReference>
<reference evidence="3" key="1">
    <citation type="journal article" date="2002" name="DNA Res.">
        <title>Complete genomic sequence of nitrogen-fixing symbiotic bacterium Bradyrhizobium japonicum USDA110.</title>
        <authorList>
            <person name="Kaneko T."/>
            <person name="Nakamura Y."/>
            <person name="Sato S."/>
            <person name="Minamisawa K."/>
            <person name="Uchiumi T."/>
            <person name="Sasamoto S."/>
            <person name="Watanabe A."/>
            <person name="Idesawa K."/>
            <person name="Iriguchi M."/>
            <person name="Kawashima K."/>
            <person name="Kohara M."/>
            <person name="Matsumoto M."/>
            <person name="Shimpo S."/>
            <person name="Tsuruoka H."/>
            <person name="Wada T."/>
            <person name="Yamada M."/>
            <person name="Tabata S."/>
        </authorList>
    </citation>
    <scope>NUCLEOTIDE SEQUENCE [LARGE SCALE GENOMIC DNA]</scope>
    <source>
        <strain evidence="3">JCM 10833 / BCRC 13528 / IAM 13628 / NBRC 14792 / USDA 110</strain>
    </source>
</reference>
<dbReference type="InParanoid" id="Q89G17"/>
<dbReference type="OrthoDB" id="5298378at2"/>
<dbReference type="Gene3D" id="2.40.100.20">
    <property type="match status" value="1"/>
</dbReference>
<dbReference type="EMBL" id="BA000040">
    <property type="protein sequence ID" value="BAC51796.1"/>
    <property type="molecule type" value="Genomic_DNA"/>
</dbReference>
<dbReference type="EnsemblBacteria" id="BAC51796">
    <property type="protein sequence ID" value="BAC51796"/>
    <property type="gene ID" value="BAC51796"/>
</dbReference>
<accession>Q89G17</accession>
<evidence type="ECO:0000259" key="1">
    <source>
        <dbReference type="Pfam" id="PF18050"/>
    </source>
</evidence>
<evidence type="ECO:0000313" key="2">
    <source>
        <dbReference type="EMBL" id="BAC51796.1"/>
    </source>
</evidence>
<dbReference type="AlphaFoldDB" id="Q89G17"/>
<keyword evidence="3" id="KW-1185">Reference proteome</keyword>
<proteinExistence type="predicted"/>
<dbReference type="InterPro" id="IPR029000">
    <property type="entry name" value="Cyclophilin-like_dom_sf"/>
</dbReference>
<feature type="domain" description="Cyclophilin-like" evidence="1">
    <location>
        <begin position="67"/>
        <end position="171"/>
    </location>
</feature>
<dbReference type="SUPFAM" id="SSF50891">
    <property type="entry name" value="Cyclophilin-like"/>
    <property type="match status" value="1"/>
</dbReference>
<sequence>MRVVFAVPRAVLARLQERTMPRHRPVRRSVLGGLLAIAAVSRPVAGLTATNASWHTGAATMRIRCAFDRHSFTVVLFDGPSAREFVSRLPLDLAIEDYSTNEKIAYLPRKLTEDGGSPFADEAPGDLCYYAPWGNLVFFHDSYRYSKGLIRLGRLEDGIQPLLARGKYPLRIELLT</sequence>
<evidence type="ECO:0000313" key="3">
    <source>
        <dbReference type="Proteomes" id="UP000002526"/>
    </source>
</evidence>
<name>Q89G17_BRADU</name>
<protein>
    <submittedName>
        <fullName evidence="2">Blr6531 protein</fullName>
    </submittedName>
</protein>
<dbReference type="KEGG" id="bja:blr6531"/>
<dbReference type="HOGENOM" id="CLU_099043_1_1_5"/>
<dbReference type="InterPro" id="IPR041183">
    <property type="entry name" value="Cyclophilin-like"/>
</dbReference>
<dbReference type="STRING" id="224911.AAV28_30220"/>
<gene>
    <name evidence="2" type="ordered locus">blr6531</name>
</gene>
<dbReference type="Proteomes" id="UP000002526">
    <property type="component" value="Chromosome"/>
</dbReference>